<evidence type="ECO:0000313" key="11">
    <source>
        <dbReference type="Proteomes" id="UP000217676"/>
    </source>
</evidence>
<feature type="chain" id="PRO_5007818485" description="Peptidase S8/S53 domain-containing protein" evidence="8">
    <location>
        <begin position="34"/>
        <end position="425"/>
    </location>
</feature>
<feature type="signal peptide" evidence="8">
    <location>
        <begin position="1"/>
        <end position="33"/>
    </location>
</feature>
<feature type="active site" description="Charge relay system" evidence="5">
    <location>
        <position position="261"/>
    </location>
</feature>
<dbReference type="InterPro" id="IPR023827">
    <property type="entry name" value="Peptidase_S8_Asp-AS"/>
</dbReference>
<dbReference type="InterPro" id="IPR036852">
    <property type="entry name" value="Peptidase_S8/S53_dom_sf"/>
</dbReference>
<evidence type="ECO:0000256" key="4">
    <source>
        <dbReference type="ARBA" id="ARBA00022825"/>
    </source>
</evidence>
<dbReference type="AlphaFoldDB" id="A0A160P5V0"/>
<keyword evidence="2 5" id="KW-0645">Protease</keyword>
<dbReference type="Pfam" id="PF00082">
    <property type="entry name" value="Peptidase_S8"/>
    <property type="match status" value="1"/>
</dbReference>
<feature type="region of interest" description="Disordered" evidence="6">
    <location>
        <begin position="317"/>
        <end position="390"/>
    </location>
</feature>
<keyword evidence="11" id="KW-1185">Reference proteome</keyword>
<feature type="compositionally biased region" description="Low complexity" evidence="6">
    <location>
        <begin position="340"/>
        <end position="361"/>
    </location>
</feature>
<evidence type="ECO:0000256" key="8">
    <source>
        <dbReference type="SAM" id="SignalP"/>
    </source>
</evidence>
<keyword evidence="7" id="KW-1133">Transmembrane helix</keyword>
<dbReference type="InterPro" id="IPR015500">
    <property type="entry name" value="Peptidase_S8_subtilisin-rel"/>
</dbReference>
<comment type="similarity">
    <text evidence="1 5">Belongs to the peptidase S8 family.</text>
</comment>
<evidence type="ECO:0000256" key="7">
    <source>
        <dbReference type="SAM" id="Phobius"/>
    </source>
</evidence>
<keyword evidence="7" id="KW-0812">Transmembrane</keyword>
<evidence type="ECO:0000256" key="6">
    <source>
        <dbReference type="SAM" id="MobiDB-lite"/>
    </source>
</evidence>
<dbReference type="PROSITE" id="PS00136">
    <property type="entry name" value="SUBTILASE_ASP"/>
    <property type="match status" value="1"/>
</dbReference>
<evidence type="ECO:0000313" key="10">
    <source>
        <dbReference type="EMBL" id="BAU86466.1"/>
    </source>
</evidence>
<keyword evidence="7" id="KW-0472">Membrane</keyword>
<keyword evidence="8" id="KW-0732">Signal</keyword>
<gene>
    <name evidence="10" type="ORF">SLA_5593</name>
</gene>
<dbReference type="InterPro" id="IPR006311">
    <property type="entry name" value="TAT_signal"/>
</dbReference>
<dbReference type="InterPro" id="IPR000209">
    <property type="entry name" value="Peptidase_S8/S53_dom"/>
</dbReference>
<keyword evidence="4 5" id="KW-0720">Serine protease</keyword>
<protein>
    <recommendedName>
        <fullName evidence="9">Peptidase S8/S53 domain-containing protein</fullName>
    </recommendedName>
</protein>
<feature type="transmembrane region" description="Helical" evidence="7">
    <location>
        <begin position="398"/>
        <end position="419"/>
    </location>
</feature>
<dbReference type="PANTHER" id="PTHR43399">
    <property type="entry name" value="SUBTILISIN-RELATED"/>
    <property type="match status" value="1"/>
</dbReference>
<evidence type="ECO:0000259" key="9">
    <source>
        <dbReference type="Pfam" id="PF00082"/>
    </source>
</evidence>
<feature type="domain" description="Peptidase S8/S53" evidence="9">
    <location>
        <begin position="57"/>
        <end position="310"/>
    </location>
</feature>
<dbReference type="InterPro" id="IPR051048">
    <property type="entry name" value="Peptidase_S8/S53_subtilisin"/>
</dbReference>
<evidence type="ECO:0000256" key="2">
    <source>
        <dbReference type="ARBA" id="ARBA00022670"/>
    </source>
</evidence>
<proteinExistence type="inferred from homology"/>
<name>A0A160P5V0_STRLU</name>
<accession>A0A160P5V0</accession>
<sequence length="425" mass="43264">MIEGGRLRRVLLGTSAAVVLTAGLAGVAPTAVAVDAQSQQWYLDAMRAEDIWKTATGSGIKVAVIDTGVNPNTPSLKGKVLKGMDNAEVKGDETDDYTGHGTTMAEIIVGSGAGGGIKGLAPDAKVIPYRVSDTELQNEQKVNPYDMEEAIKAAADGDAQIINVSFASEYYSSYIRDAVKYARAKGKLLFAGVGNSAAKGNKPQYPAAFPEAIAVAASDETGHAAKFSQHGDFVDLSAPGSAIPGWCNEKFKSYCVTDGTSNATAIASASAALIWSVHPDWTGNQVLRAMLESASRDWESGTVSNALGYGIVRPNANINRGIGKPGDPNINPLTNEKVGGKSATSGTAGTSGASGKPGATTEPGASTAPGSSQAPEAKPSADGVVAGSDKSADSGSPLGLVIGGVAVVAVVAVAAFLVVRRRRTA</sequence>
<feature type="active site" description="Charge relay system" evidence="5">
    <location>
        <position position="100"/>
    </location>
</feature>
<dbReference type="PANTHER" id="PTHR43399:SF4">
    <property type="entry name" value="CELL WALL-ASSOCIATED PROTEASE"/>
    <property type="match status" value="1"/>
</dbReference>
<dbReference type="GO" id="GO:0004252">
    <property type="term" value="F:serine-type endopeptidase activity"/>
    <property type="evidence" value="ECO:0007669"/>
    <property type="project" value="UniProtKB-UniRule"/>
</dbReference>
<evidence type="ECO:0000256" key="3">
    <source>
        <dbReference type="ARBA" id="ARBA00022801"/>
    </source>
</evidence>
<evidence type="ECO:0000256" key="1">
    <source>
        <dbReference type="ARBA" id="ARBA00011073"/>
    </source>
</evidence>
<reference evidence="10 11" key="1">
    <citation type="journal article" date="2016" name="Genome Announc.">
        <title>Complete Genome Sequence of Thiostrepton-Producing Streptomyces laurentii ATCC 31255.</title>
        <authorList>
            <person name="Doi K."/>
            <person name="Fujino Y."/>
            <person name="Nagayoshi Y."/>
            <person name="Ohshima T."/>
            <person name="Ogata S."/>
        </authorList>
    </citation>
    <scope>NUCLEOTIDE SEQUENCE [LARGE SCALE GENOMIC DNA]</scope>
    <source>
        <strain evidence="10 11">ATCC 31255</strain>
    </source>
</reference>
<dbReference type="EMBL" id="AP017424">
    <property type="protein sequence ID" value="BAU86466.1"/>
    <property type="molecule type" value="Genomic_DNA"/>
</dbReference>
<keyword evidence="3 5" id="KW-0378">Hydrolase</keyword>
<dbReference type="SUPFAM" id="SSF52743">
    <property type="entry name" value="Subtilisin-like"/>
    <property type="match status" value="1"/>
</dbReference>
<dbReference type="PROSITE" id="PS51318">
    <property type="entry name" value="TAT"/>
    <property type="match status" value="1"/>
</dbReference>
<organism evidence="10 11">
    <name type="scientific">Streptomyces laurentii</name>
    <dbReference type="NCBI Taxonomy" id="39478"/>
    <lineage>
        <taxon>Bacteria</taxon>
        <taxon>Bacillati</taxon>
        <taxon>Actinomycetota</taxon>
        <taxon>Actinomycetes</taxon>
        <taxon>Kitasatosporales</taxon>
        <taxon>Streptomycetaceae</taxon>
        <taxon>Streptomyces</taxon>
    </lineage>
</organism>
<dbReference type="GO" id="GO:0006508">
    <property type="term" value="P:proteolysis"/>
    <property type="evidence" value="ECO:0007669"/>
    <property type="project" value="UniProtKB-KW"/>
</dbReference>
<dbReference type="Gene3D" id="3.40.50.200">
    <property type="entry name" value="Peptidase S8/S53 domain"/>
    <property type="match status" value="1"/>
</dbReference>
<dbReference type="KEGG" id="slau:SLA_5593"/>
<dbReference type="PROSITE" id="PS51892">
    <property type="entry name" value="SUBTILASE"/>
    <property type="match status" value="1"/>
</dbReference>
<evidence type="ECO:0000256" key="5">
    <source>
        <dbReference type="PROSITE-ProRule" id="PRU01240"/>
    </source>
</evidence>
<dbReference type="Proteomes" id="UP000217676">
    <property type="component" value="Chromosome"/>
</dbReference>
<dbReference type="PRINTS" id="PR00723">
    <property type="entry name" value="SUBTILISIN"/>
</dbReference>
<feature type="active site" description="Charge relay system" evidence="5">
    <location>
        <position position="66"/>
    </location>
</feature>